<evidence type="ECO:0000313" key="3">
    <source>
        <dbReference type="EMBL" id="KAG8380799.1"/>
    </source>
</evidence>
<dbReference type="InterPro" id="IPR009869">
    <property type="entry name" value="HSPRO1_N"/>
</dbReference>
<dbReference type="Proteomes" id="UP000826271">
    <property type="component" value="Unassembled WGS sequence"/>
</dbReference>
<proteinExistence type="predicted"/>
<evidence type="ECO:0000259" key="1">
    <source>
        <dbReference type="Pfam" id="PF07014"/>
    </source>
</evidence>
<dbReference type="InterPro" id="IPR009743">
    <property type="entry name" value="Hs1pro-1_C"/>
</dbReference>
<dbReference type="GO" id="GO:0006952">
    <property type="term" value="P:defense response"/>
    <property type="evidence" value="ECO:0007669"/>
    <property type="project" value="InterPro"/>
</dbReference>
<evidence type="ECO:0008006" key="5">
    <source>
        <dbReference type="Google" id="ProtNLM"/>
    </source>
</evidence>
<dbReference type="InterPro" id="IPR038759">
    <property type="entry name" value="HSPRO1/HSPRO2"/>
</dbReference>
<dbReference type="GO" id="GO:0020037">
    <property type="term" value="F:heme binding"/>
    <property type="evidence" value="ECO:0007669"/>
    <property type="project" value="InterPro"/>
</dbReference>
<evidence type="ECO:0000313" key="4">
    <source>
        <dbReference type="Proteomes" id="UP000826271"/>
    </source>
</evidence>
<gene>
    <name evidence="3" type="ORF">BUALT_Bualt06G0054100</name>
</gene>
<dbReference type="Pfam" id="PF07231">
    <property type="entry name" value="Hs1pro-1_N"/>
    <property type="match status" value="1"/>
</dbReference>
<dbReference type="PANTHER" id="PTHR34795:SF1">
    <property type="entry name" value="NEMATODE RESISTANCE PROTEIN-LIKE HSPRO1"/>
    <property type="match status" value="1"/>
</dbReference>
<comment type="caution">
    <text evidence="3">The sequence shown here is derived from an EMBL/GenBank/DDBJ whole genome shotgun (WGS) entry which is preliminary data.</text>
</comment>
<dbReference type="SUPFAM" id="SSF140959">
    <property type="entry name" value="Indolic compounds 2,3-dioxygenase-like"/>
    <property type="match status" value="1"/>
</dbReference>
<feature type="domain" description="Nematode resistance protein-like HSPRO1 N-terminal" evidence="2">
    <location>
        <begin position="1"/>
        <end position="201"/>
    </location>
</feature>
<dbReference type="Pfam" id="PF07014">
    <property type="entry name" value="Hs1pro-1_C"/>
    <property type="match status" value="1"/>
</dbReference>
<accession>A0AAV6XEA1</accession>
<dbReference type="Gene3D" id="1.20.58.480">
    <property type="match status" value="1"/>
</dbReference>
<dbReference type="EMBL" id="WHWC01000006">
    <property type="protein sequence ID" value="KAG8380799.1"/>
    <property type="molecule type" value="Genomic_DNA"/>
</dbReference>
<protein>
    <recommendedName>
        <fullName evidence="5">Nematode resistance protein-like HSPRO2</fullName>
    </recommendedName>
</protein>
<evidence type="ECO:0000259" key="2">
    <source>
        <dbReference type="Pfam" id="PF07231"/>
    </source>
</evidence>
<keyword evidence="4" id="KW-1185">Reference proteome</keyword>
<dbReference type="InterPro" id="IPR037217">
    <property type="entry name" value="Trp/Indoleamine_2_3_dOase-like"/>
</dbReference>
<name>A0AAV6XEA1_9LAMI</name>
<sequence length="467" mass="53640">MVDLDWKTKMVSSDIPNKSPKLSNKLQISIPAPKIRLAELSAASEPACSAYEHYLRLPELRRLWSADEFPGWKSEPLLKPALMALEITFRFISTVFSDPRPYANRREWRRRLESLTTSEIEIVSLLCEEDEEYPETRGTIPILDLTSNGGVLARENSTAEVWKMSDDTVVVSHVSEESLLPRLSTWYKYEEVARKIQYSIECQMQGCPYTLGLGEPNLSGKPSLNYDLICKPAELHALKKCPNDDVCRSFENQTLYSTHQILESWIRVAKELLNRICDEIDSKRFEKASSDCWILEKVWMMITQIEDLHLLMDPDDFLRLKNQLMIKASSQSELFCFRSRELVEITKCSKDLKHKVPAILEVEVDPSGGPRIQDAAMELYRRKEEFVKIHLLQAMQAVEAAVKRFYFCYKQLLAVVMGSLEANGNVGTDDLLSQIFLEPTYFPSLDAAKTFLGERHSPERRRSNGKK</sequence>
<dbReference type="PANTHER" id="PTHR34795">
    <property type="entry name" value="NEMATODE RESISTANCE PROTEIN-LIKE HSPRO1"/>
    <property type="match status" value="1"/>
</dbReference>
<dbReference type="GO" id="GO:0019441">
    <property type="term" value="P:L-tryptophan catabolic process to kynurenine"/>
    <property type="evidence" value="ECO:0007669"/>
    <property type="project" value="InterPro"/>
</dbReference>
<dbReference type="AlphaFoldDB" id="A0AAV6XEA1"/>
<reference evidence="3" key="1">
    <citation type="submission" date="2019-10" db="EMBL/GenBank/DDBJ databases">
        <authorList>
            <person name="Zhang R."/>
            <person name="Pan Y."/>
            <person name="Wang J."/>
            <person name="Ma R."/>
            <person name="Yu S."/>
        </authorList>
    </citation>
    <scope>NUCLEOTIDE SEQUENCE</scope>
    <source>
        <strain evidence="3">LA-IB0</strain>
        <tissue evidence="3">Leaf</tissue>
    </source>
</reference>
<dbReference type="GO" id="GO:0046872">
    <property type="term" value="F:metal ion binding"/>
    <property type="evidence" value="ECO:0007669"/>
    <property type="project" value="InterPro"/>
</dbReference>
<feature type="domain" description="Hs1pro-1 C-terminal" evidence="1">
    <location>
        <begin position="204"/>
        <end position="454"/>
    </location>
</feature>
<organism evidence="3 4">
    <name type="scientific">Buddleja alternifolia</name>
    <dbReference type="NCBI Taxonomy" id="168488"/>
    <lineage>
        <taxon>Eukaryota</taxon>
        <taxon>Viridiplantae</taxon>
        <taxon>Streptophyta</taxon>
        <taxon>Embryophyta</taxon>
        <taxon>Tracheophyta</taxon>
        <taxon>Spermatophyta</taxon>
        <taxon>Magnoliopsida</taxon>
        <taxon>eudicotyledons</taxon>
        <taxon>Gunneridae</taxon>
        <taxon>Pentapetalae</taxon>
        <taxon>asterids</taxon>
        <taxon>lamiids</taxon>
        <taxon>Lamiales</taxon>
        <taxon>Scrophulariaceae</taxon>
        <taxon>Buddlejeae</taxon>
        <taxon>Buddleja</taxon>
    </lineage>
</organism>